<proteinExistence type="predicted"/>
<dbReference type="Proteomes" id="UP000472269">
    <property type="component" value="Unplaced"/>
</dbReference>
<reference evidence="1" key="2">
    <citation type="submission" date="2025-09" db="UniProtKB">
        <authorList>
            <consortium name="Ensembl"/>
        </authorList>
    </citation>
    <scope>IDENTIFICATION</scope>
</reference>
<dbReference type="Ensembl" id="ENSACUT00000018279.1">
    <property type="protein sequence ID" value="ENSACUP00000017134.1"/>
    <property type="gene ID" value="ENSACUG00000011525.1"/>
</dbReference>
<evidence type="ECO:0000313" key="1">
    <source>
        <dbReference type="Ensembl" id="ENSACUP00000017134.1"/>
    </source>
</evidence>
<reference evidence="1" key="1">
    <citation type="submission" date="2025-08" db="UniProtKB">
        <authorList>
            <consortium name="Ensembl"/>
        </authorList>
    </citation>
    <scope>IDENTIFICATION</scope>
</reference>
<name>A0A663MYN4_ATHCN</name>
<organism evidence="1 2">
    <name type="scientific">Athene cunicularia</name>
    <name type="common">Burrowing owl</name>
    <name type="synonym">Speotyto cunicularia</name>
    <dbReference type="NCBI Taxonomy" id="194338"/>
    <lineage>
        <taxon>Eukaryota</taxon>
        <taxon>Metazoa</taxon>
        <taxon>Chordata</taxon>
        <taxon>Craniata</taxon>
        <taxon>Vertebrata</taxon>
        <taxon>Euteleostomi</taxon>
        <taxon>Archelosauria</taxon>
        <taxon>Archosauria</taxon>
        <taxon>Dinosauria</taxon>
        <taxon>Saurischia</taxon>
        <taxon>Theropoda</taxon>
        <taxon>Coelurosauria</taxon>
        <taxon>Aves</taxon>
        <taxon>Neognathae</taxon>
        <taxon>Neoaves</taxon>
        <taxon>Telluraves</taxon>
        <taxon>Strigiformes</taxon>
        <taxon>Strigidae</taxon>
        <taxon>Athene</taxon>
    </lineage>
</organism>
<sequence length="84" mass="9315">PCSAASCPGATRCWFALVLPVPKPIPPAAAWNWHPLLWSCLSSTPPSTLFCLKHFNVLGQQREAAHLEPSVWDYCTAQQQKCRP</sequence>
<keyword evidence="2" id="KW-1185">Reference proteome</keyword>
<protein>
    <submittedName>
        <fullName evidence="1">Uncharacterized protein</fullName>
    </submittedName>
</protein>
<evidence type="ECO:0000313" key="2">
    <source>
        <dbReference type="Proteomes" id="UP000472269"/>
    </source>
</evidence>
<accession>A0A663MYN4</accession>
<dbReference type="AlphaFoldDB" id="A0A663MYN4"/>